<comment type="caution">
    <text evidence="1">Lacks conserved residue(s) required for the propagation of feature annotation.</text>
</comment>
<keyword evidence="1" id="KW-0963">Cytoplasm</keyword>
<dbReference type="GO" id="GO:0008990">
    <property type="term" value="F:rRNA (guanine-N2-)-methyltransferase activity"/>
    <property type="evidence" value="ECO:0007669"/>
    <property type="project" value="UniProtKB-UniRule"/>
</dbReference>
<evidence type="ECO:0000256" key="1">
    <source>
        <dbReference type="HAMAP-Rule" id="MF_01523"/>
    </source>
</evidence>
<comment type="function">
    <text evidence="1">Specifically methylates the guanosine in position 1516 of 16S rRNA.</text>
</comment>
<feature type="binding site" evidence="1">
    <location>
        <begin position="130"/>
        <end position="131"/>
    </location>
    <ligand>
        <name>S-adenosyl-L-methionine</name>
        <dbReference type="ChEBI" id="CHEBI:59789"/>
    </ligand>
</feature>
<name>A0A8D5JP50_9BACT</name>
<dbReference type="PANTHER" id="PTHR36112:SF1">
    <property type="entry name" value="RIBOSOMAL RNA SMALL SUBUNIT METHYLTRANSFERASE J"/>
    <property type="match status" value="1"/>
</dbReference>
<protein>
    <recommendedName>
        <fullName evidence="1">Ribosomal RNA small subunit methyltransferase J</fullName>
        <ecNumber evidence="1">2.1.1.242</ecNumber>
    </recommendedName>
    <alternativeName>
        <fullName evidence="1">16S rRNA m2G1516 methyltransferase</fullName>
    </alternativeName>
    <alternativeName>
        <fullName evidence="1">rRNA (guanine-N(2)-)-methyltransferase</fullName>
    </alternativeName>
</protein>
<sequence length="262" mass="29287">MNSFFPIYVSSTINSPTILQKAKDLSLNLGIPYLPFADLPRQGVILAYTEIGLQLLSCKKSGKDQTLLHVDFIRGKNGYRHTRNLTTKQSLARAAGIRPGVRPSVLDATAGLGSDSFVLACLGCTVHMLERSLVLHALLEDGLKRAAQHPKTKTIVEKKMRIFHKNAISYLQKMTAVYDTIYLDPMYPHRSGKALNRQTMRIIRDLVGNDEDSSFLLEIACTKAKKRVAVKRPKGAEYLAQSPPSFMIKSKNSRYDIYLMST</sequence>
<dbReference type="Proteomes" id="UP000826725">
    <property type="component" value="Chromosome"/>
</dbReference>
<keyword evidence="1" id="KW-0949">S-adenosyl-L-methionine</keyword>
<comment type="subcellular location">
    <subcellularLocation>
        <location evidence="1">Cytoplasm</location>
    </subcellularLocation>
</comment>
<keyword evidence="1 2" id="KW-0489">Methyltransferase</keyword>
<dbReference type="KEGG" id="dbk:DGMP_15830"/>
<proteinExistence type="inferred from homology"/>
<dbReference type="GO" id="GO:0005737">
    <property type="term" value="C:cytoplasm"/>
    <property type="evidence" value="ECO:0007669"/>
    <property type="project" value="UniProtKB-SubCell"/>
</dbReference>
<organism evidence="2 3">
    <name type="scientific">Desulfomarina profundi</name>
    <dbReference type="NCBI Taxonomy" id="2772557"/>
    <lineage>
        <taxon>Bacteria</taxon>
        <taxon>Pseudomonadati</taxon>
        <taxon>Thermodesulfobacteriota</taxon>
        <taxon>Desulfobulbia</taxon>
        <taxon>Desulfobulbales</taxon>
        <taxon>Desulfobulbaceae</taxon>
        <taxon>Desulfomarina</taxon>
    </lineage>
</organism>
<evidence type="ECO:0000313" key="2">
    <source>
        <dbReference type="EMBL" id="BCL60890.1"/>
    </source>
</evidence>
<comment type="catalytic activity">
    <reaction evidence="1">
        <text>guanosine(1516) in 16S rRNA + S-adenosyl-L-methionine = N(2)-methylguanosine(1516) in 16S rRNA + S-adenosyl-L-homocysteine + H(+)</text>
        <dbReference type="Rhea" id="RHEA:43220"/>
        <dbReference type="Rhea" id="RHEA-COMP:10412"/>
        <dbReference type="Rhea" id="RHEA-COMP:10413"/>
        <dbReference type="ChEBI" id="CHEBI:15378"/>
        <dbReference type="ChEBI" id="CHEBI:57856"/>
        <dbReference type="ChEBI" id="CHEBI:59789"/>
        <dbReference type="ChEBI" id="CHEBI:74269"/>
        <dbReference type="ChEBI" id="CHEBI:74481"/>
        <dbReference type="EC" id="2.1.1.242"/>
    </reaction>
</comment>
<dbReference type="EMBL" id="AP024086">
    <property type="protein sequence ID" value="BCL60890.1"/>
    <property type="molecule type" value="Genomic_DNA"/>
</dbReference>
<dbReference type="EC" id="2.1.1.242" evidence="1"/>
<dbReference type="PANTHER" id="PTHR36112">
    <property type="entry name" value="RIBOSOMAL RNA SMALL SUBUNIT METHYLTRANSFERASE J"/>
    <property type="match status" value="1"/>
</dbReference>
<dbReference type="HAMAP" id="MF_01523">
    <property type="entry name" value="16SrRNA_methyltr_J"/>
    <property type="match status" value="1"/>
</dbReference>
<keyword evidence="1" id="KW-0808">Transferase</keyword>
<comment type="similarity">
    <text evidence="1">Belongs to the methyltransferase superfamily. RsmJ family.</text>
</comment>
<reference evidence="2" key="1">
    <citation type="submission" date="2020-09" db="EMBL/GenBank/DDBJ databases">
        <title>Desulfogranum mesoprofundum gen. nov., sp. nov., a novel mesophilic, sulfate-reducing chemolithoautotroph isolated from a deep-sea hydrothermal vent chimney in the Suiyo Seamount.</title>
        <authorList>
            <person name="Hashimoto Y."/>
            <person name="Nakagawa S."/>
        </authorList>
    </citation>
    <scope>NUCLEOTIDE SEQUENCE</scope>
    <source>
        <strain evidence="2">KT2</strain>
    </source>
</reference>
<dbReference type="Pfam" id="PF04445">
    <property type="entry name" value="SAM_MT"/>
    <property type="match status" value="1"/>
</dbReference>
<dbReference type="RefSeq" id="WP_228856970.1">
    <property type="nucleotide sequence ID" value="NZ_AP024086.1"/>
</dbReference>
<feature type="binding site" evidence="1">
    <location>
        <position position="184"/>
    </location>
    <ligand>
        <name>S-adenosyl-L-methionine</name>
        <dbReference type="ChEBI" id="CHEBI:59789"/>
    </ligand>
</feature>
<dbReference type="AlphaFoldDB" id="A0A8D5JP50"/>
<evidence type="ECO:0000313" key="3">
    <source>
        <dbReference type="Proteomes" id="UP000826725"/>
    </source>
</evidence>
<gene>
    <name evidence="1 2" type="primary">rsmJ</name>
    <name evidence="2" type="ORF">DGMP_15830</name>
</gene>
<accession>A0A8D5JP50</accession>
<dbReference type="InterPro" id="IPR007536">
    <property type="entry name" value="16SrRNA_methylTrfase_J"/>
</dbReference>
<keyword evidence="1" id="KW-0698">rRNA processing</keyword>
<keyword evidence="3" id="KW-1185">Reference proteome</keyword>